<name>A0A7T5R4J4_9BACT</name>
<dbReference type="EMBL" id="CP066681">
    <property type="protein sequence ID" value="QQG37284.1"/>
    <property type="molecule type" value="Genomic_DNA"/>
</dbReference>
<sequence>MEYRNLARHFGMVALSGALVFGAQAASAETVDAAEGICKNLTASQTANPANDSVTIRWTNDKGQLNRHGGPAMVKCDAQSGHVLAEIWAINGSLHNPSGPAYKEYDPATKNLRVEAWWLNGKQTRAEGPVFTIRDPLTKIITTEEWKKDDLYFRSSGEATNLRRDPATGVVILEEWAEGRQGEDLHKVGSPAFMQRDPVTGVVVYEEWRQQDKFFRENDLPTRVWRNGATGKVTREEWKAGYILDRSSGPAVIQYAPDGATVQDTEYWKKGKRIEPAAPQSKP</sequence>
<keyword evidence="1" id="KW-0732">Signal</keyword>
<dbReference type="AlphaFoldDB" id="A0A7T5R4J4"/>
<organism evidence="2 3">
    <name type="scientific">Micavibrio aeruginosavorus</name>
    <dbReference type="NCBI Taxonomy" id="349221"/>
    <lineage>
        <taxon>Bacteria</taxon>
        <taxon>Pseudomonadati</taxon>
        <taxon>Bdellovibrionota</taxon>
        <taxon>Bdellovibrionia</taxon>
        <taxon>Bdellovibrionales</taxon>
        <taxon>Pseudobdellovibrionaceae</taxon>
        <taxon>Micavibrio</taxon>
    </lineage>
</organism>
<evidence type="ECO:0008006" key="4">
    <source>
        <dbReference type="Google" id="ProtNLM"/>
    </source>
</evidence>
<dbReference type="Proteomes" id="UP000595362">
    <property type="component" value="Chromosome"/>
</dbReference>
<protein>
    <recommendedName>
        <fullName evidence="4">MORN repeat variant</fullName>
    </recommendedName>
</protein>
<evidence type="ECO:0000256" key="1">
    <source>
        <dbReference type="SAM" id="SignalP"/>
    </source>
</evidence>
<feature type="signal peptide" evidence="1">
    <location>
        <begin position="1"/>
        <end position="25"/>
    </location>
</feature>
<evidence type="ECO:0000313" key="2">
    <source>
        <dbReference type="EMBL" id="QQG37284.1"/>
    </source>
</evidence>
<reference evidence="2 3" key="1">
    <citation type="submission" date="2020-07" db="EMBL/GenBank/DDBJ databases">
        <title>Huge and variable diversity of episymbiotic CPR bacteria and DPANN archaea in groundwater ecosystems.</title>
        <authorList>
            <person name="He C.Y."/>
            <person name="Keren R."/>
            <person name="Whittaker M."/>
            <person name="Farag I.F."/>
            <person name="Doudna J."/>
            <person name="Cate J.H.D."/>
            <person name="Banfield J.F."/>
        </authorList>
    </citation>
    <scope>NUCLEOTIDE SEQUENCE [LARGE SCALE GENOMIC DNA]</scope>
    <source>
        <strain evidence="2">NC_groundwater_70_Ag_B-0.1um_54_66</strain>
    </source>
</reference>
<evidence type="ECO:0000313" key="3">
    <source>
        <dbReference type="Proteomes" id="UP000595362"/>
    </source>
</evidence>
<proteinExistence type="predicted"/>
<accession>A0A7T5R4J4</accession>
<gene>
    <name evidence="2" type="ORF">HYS17_05855</name>
</gene>
<feature type="chain" id="PRO_5032329628" description="MORN repeat variant" evidence="1">
    <location>
        <begin position="26"/>
        <end position="283"/>
    </location>
</feature>